<dbReference type="PROSITE" id="PS00061">
    <property type="entry name" value="ADH_SHORT"/>
    <property type="match status" value="1"/>
</dbReference>
<dbReference type="AlphaFoldDB" id="A0A9P8C343"/>
<evidence type="ECO:0000256" key="2">
    <source>
        <dbReference type="ARBA" id="ARBA00022857"/>
    </source>
</evidence>
<dbReference type="Proteomes" id="UP000824998">
    <property type="component" value="Unassembled WGS sequence"/>
</dbReference>
<reference evidence="4" key="1">
    <citation type="journal article" date="2021" name="IMA Fungus">
        <title>Genomic characterization of three marine fungi, including Emericellopsis atlantica sp. nov. with signatures of a generalist lifestyle and marine biomass degradation.</title>
        <authorList>
            <person name="Hagestad O.C."/>
            <person name="Hou L."/>
            <person name="Andersen J.H."/>
            <person name="Hansen E.H."/>
            <person name="Altermark B."/>
            <person name="Li C."/>
            <person name="Kuhnert E."/>
            <person name="Cox R.J."/>
            <person name="Crous P.W."/>
            <person name="Spatafora J.W."/>
            <person name="Lail K."/>
            <person name="Amirebrahimi M."/>
            <person name="Lipzen A."/>
            <person name="Pangilinan J."/>
            <person name="Andreopoulos W."/>
            <person name="Hayes R.D."/>
            <person name="Ng V."/>
            <person name="Grigoriev I.V."/>
            <person name="Jackson S.A."/>
            <person name="Sutton T.D.S."/>
            <person name="Dobson A.D.W."/>
            <person name="Rama T."/>
        </authorList>
    </citation>
    <scope>NUCLEOTIDE SEQUENCE</scope>
    <source>
        <strain evidence="4">TRa018bII</strain>
    </source>
</reference>
<proteinExistence type="inferred from homology"/>
<dbReference type="GO" id="GO:0009688">
    <property type="term" value="P:abscisic acid biosynthetic process"/>
    <property type="evidence" value="ECO:0007669"/>
    <property type="project" value="UniProtKB-ARBA"/>
</dbReference>
<dbReference type="SUPFAM" id="SSF51735">
    <property type="entry name" value="NAD(P)-binding Rossmann-fold domains"/>
    <property type="match status" value="1"/>
</dbReference>
<keyword evidence="3" id="KW-0560">Oxidoreductase</keyword>
<evidence type="ECO:0000256" key="1">
    <source>
        <dbReference type="ARBA" id="ARBA00006484"/>
    </source>
</evidence>
<comment type="similarity">
    <text evidence="1">Belongs to the short-chain dehydrogenases/reductases (SDR) family.</text>
</comment>
<evidence type="ECO:0000313" key="5">
    <source>
        <dbReference type="Proteomes" id="UP000824998"/>
    </source>
</evidence>
<evidence type="ECO:0000256" key="3">
    <source>
        <dbReference type="ARBA" id="ARBA00023002"/>
    </source>
</evidence>
<keyword evidence="5" id="KW-1185">Reference proteome</keyword>
<evidence type="ECO:0008006" key="6">
    <source>
        <dbReference type="Google" id="ProtNLM"/>
    </source>
</evidence>
<dbReference type="OrthoDB" id="5840532at2759"/>
<accession>A0A9P8C343</accession>
<gene>
    <name evidence="4" type="ORF">BJ875DRAFT_429301</name>
</gene>
<protein>
    <recommendedName>
        <fullName evidence="6">NAD(P)-binding protein</fullName>
    </recommendedName>
</protein>
<sequence length="273" mass="28326">MMDITGAAYVIGASGIGRSCAIAFARFGASSLTLADINTESLQSVVKECQAQATNPAFQAEAVVVDVTSAASVEAAFHHAVSAFGRIDYCVNSAGIGVKTASETADADIEEFKKMLNVNTTGTFIVTRAMSAIMKTQELRLVDSCSPGRGATRGSIVNLGSASSFVATPNMIQYTVSKHAVIGITKSAALDNAAFGIRVNSVCPSWVDTPMIRKAMDDIPGLGKKIETAVPLGRIAMAEEVADAVIFLSSPRSSYTTGCNLILDGGTTLGTNI</sequence>
<dbReference type="FunFam" id="3.40.50.720:FF:000084">
    <property type="entry name" value="Short-chain dehydrogenase reductase"/>
    <property type="match status" value="1"/>
</dbReference>
<comment type="caution">
    <text evidence="4">The sequence shown here is derived from an EMBL/GenBank/DDBJ whole genome shotgun (WGS) entry which is preliminary data.</text>
</comment>
<dbReference type="PRINTS" id="PR00080">
    <property type="entry name" value="SDRFAMILY"/>
</dbReference>
<dbReference type="Pfam" id="PF13561">
    <property type="entry name" value="adh_short_C2"/>
    <property type="match status" value="1"/>
</dbReference>
<dbReference type="CDD" id="cd05233">
    <property type="entry name" value="SDR_c"/>
    <property type="match status" value="1"/>
</dbReference>
<name>A0A9P8C343_9HELO</name>
<keyword evidence="2" id="KW-0521">NADP</keyword>
<dbReference type="Gene3D" id="3.40.50.720">
    <property type="entry name" value="NAD(P)-binding Rossmann-like Domain"/>
    <property type="match status" value="1"/>
</dbReference>
<dbReference type="GO" id="GO:0016491">
    <property type="term" value="F:oxidoreductase activity"/>
    <property type="evidence" value="ECO:0007669"/>
    <property type="project" value="UniProtKB-KW"/>
</dbReference>
<dbReference type="PANTHER" id="PTHR24321">
    <property type="entry name" value="DEHYDROGENASES, SHORT CHAIN"/>
    <property type="match status" value="1"/>
</dbReference>
<evidence type="ECO:0000313" key="4">
    <source>
        <dbReference type="EMBL" id="KAG9231660.1"/>
    </source>
</evidence>
<dbReference type="InterPro" id="IPR002347">
    <property type="entry name" value="SDR_fam"/>
</dbReference>
<dbReference type="InterPro" id="IPR020904">
    <property type="entry name" value="Sc_DH/Rdtase_CS"/>
</dbReference>
<dbReference type="PRINTS" id="PR00081">
    <property type="entry name" value="GDHRDH"/>
</dbReference>
<dbReference type="InterPro" id="IPR036291">
    <property type="entry name" value="NAD(P)-bd_dom_sf"/>
</dbReference>
<dbReference type="PANTHER" id="PTHR24321:SF12">
    <property type="entry name" value="SHORT-CHAIN DEHYDROGENASE_REDUCTASE FAMILY, PUTATIVE (AFU_ORTHOLOGUE AFUA_5G14340)-RELATED"/>
    <property type="match status" value="1"/>
</dbReference>
<organism evidence="4 5">
    <name type="scientific">Amylocarpus encephaloides</name>
    <dbReference type="NCBI Taxonomy" id="45428"/>
    <lineage>
        <taxon>Eukaryota</taxon>
        <taxon>Fungi</taxon>
        <taxon>Dikarya</taxon>
        <taxon>Ascomycota</taxon>
        <taxon>Pezizomycotina</taxon>
        <taxon>Leotiomycetes</taxon>
        <taxon>Helotiales</taxon>
        <taxon>Helotiales incertae sedis</taxon>
        <taxon>Amylocarpus</taxon>
    </lineage>
</organism>
<dbReference type="EMBL" id="MU251588">
    <property type="protein sequence ID" value="KAG9231660.1"/>
    <property type="molecule type" value="Genomic_DNA"/>
</dbReference>